<dbReference type="PANTHER" id="PTHR38136:SF2">
    <property type="entry name" value="DNA REPAIR PROTEIN"/>
    <property type="match status" value="1"/>
</dbReference>
<evidence type="ECO:0000259" key="3">
    <source>
        <dbReference type="Pfam" id="PF04895"/>
    </source>
</evidence>
<dbReference type="Pfam" id="PF04895">
    <property type="entry name" value="Nre_C"/>
    <property type="match status" value="1"/>
</dbReference>
<keyword evidence="1" id="KW-0479">Metal-binding</keyword>
<protein>
    <recommendedName>
        <fullName evidence="1">DNA repair protein</fullName>
    </recommendedName>
</protein>
<evidence type="ECO:0000259" key="2">
    <source>
        <dbReference type="Pfam" id="PF04894"/>
    </source>
</evidence>
<dbReference type="GO" id="GO:0008270">
    <property type="term" value="F:zinc ion binding"/>
    <property type="evidence" value="ECO:0007669"/>
    <property type="project" value="UniProtKB-UniRule"/>
</dbReference>
<gene>
    <name evidence="4" type="ORF">RJ40_09335</name>
</gene>
<dbReference type="Pfam" id="PF04894">
    <property type="entry name" value="Nre_N"/>
    <property type="match status" value="1"/>
</dbReference>
<dbReference type="RefSeq" id="WP_265580604.1">
    <property type="nucleotide sequence ID" value="NZ_CP036172.1"/>
</dbReference>
<keyword evidence="1" id="KW-0234">DNA repair</keyword>
<sequence length="382" mass="41789">MMRCAECKGRLLCGLPRCPIMSRFHAQVTTAARGTSYMGTAPSVFVGSYGYPAVSAGPLMTTDADAPPTWVAQGLSIEDIVGIRARTIRGSAPTATVTGQIQEIALSSSPLDVEAAFERPVRFDLRFDGTVTPVGLSASIRRLEVIDNAKVSRVVDRITSDNDLPATEACENLGAEGVDVYQIAQLMSSGLLGKRRRVVPTRWAITAVDDTVGSGLKKEIFRFAPLEGVEFFAATLHGNTMAVILVPGDWKFEMIEIWGRRSLWAGEEETIICDIEGRKQGRYSPIGGAYYAARLAVAEYLAKKHRSARAIVVRHVNSEYWAPLGSWVIREATRAAMQGTPTRCDNLQGAAAQMDATLGYSHWRERSKLLIELLSQKTLFEF</sequence>
<comment type="domain">
    <text evidence="1">Contains a predicted C4 metal binding domain at the N-terminus, which could be a zinc finger DNA binding domain.</text>
</comment>
<evidence type="ECO:0000256" key="1">
    <source>
        <dbReference type="HAMAP-Rule" id="MF_02096"/>
    </source>
</evidence>
<dbReference type="HAMAP" id="MF_02096">
    <property type="entry name" value="Nre"/>
    <property type="match status" value="1"/>
</dbReference>
<dbReference type="KEGG" id="maqe:RJ40_09335"/>
<keyword evidence="1" id="KW-0863">Zinc-finger</keyword>
<accession>A0A8A3S6C9</accession>
<organism evidence="4 5">
    <name type="scientific">Methanofollis aquaemaris</name>
    <dbReference type="NCBI Taxonomy" id="126734"/>
    <lineage>
        <taxon>Archaea</taxon>
        <taxon>Methanobacteriati</taxon>
        <taxon>Methanobacteriota</taxon>
        <taxon>Stenosarchaea group</taxon>
        <taxon>Methanomicrobia</taxon>
        <taxon>Methanomicrobiales</taxon>
        <taxon>Methanomicrobiaceae</taxon>
        <taxon>Methanofollis</taxon>
    </lineage>
</organism>
<feature type="domain" description="Archaeal Nre C-terminal" evidence="3">
    <location>
        <begin position="279"/>
        <end position="382"/>
    </location>
</feature>
<dbReference type="EMBL" id="CP036172">
    <property type="protein sequence ID" value="QSZ67695.1"/>
    <property type="molecule type" value="Genomic_DNA"/>
</dbReference>
<reference evidence="4" key="2">
    <citation type="submission" date="2019-02" db="EMBL/GenBank/DDBJ databases">
        <authorList>
            <person name="Chen S.-C."/>
            <person name="Chien H.-H."/>
            <person name="Lai M.-C."/>
        </authorList>
    </citation>
    <scope>NUCLEOTIDE SEQUENCE</scope>
    <source>
        <strain evidence="4">N2F9704</strain>
    </source>
</reference>
<dbReference type="AlphaFoldDB" id="A0A8A3S6C9"/>
<evidence type="ECO:0000313" key="4">
    <source>
        <dbReference type="EMBL" id="QSZ67695.1"/>
    </source>
</evidence>
<keyword evidence="5" id="KW-1185">Reference proteome</keyword>
<reference evidence="4" key="1">
    <citation type="journal article" date="2001" name="Int. J. Syst. Evol. Microbiol.">
        <title>Methanofollis aquaemaris sp. nov., a methanogen isolated from an aquaculture fish pond.</title>
        <authorList>
            <person name="Lai M.C."/>
            <person name="Chen S.C."/>
        </authorList>
    </citation>
    <scope>NUCLEOTIDE SEQUENCE</scope>
    <source>
        <strain evidence="4">N2F9704</strain>
    </source>
</reference>
<keyword evidence="1" id="KW-0227">DNA damage</keyword>
<proteinExistence type="inferred from homology"/>
<comment type="function">
    <text evidence="1">Involved in DNA damage repair.</text>
</comment>
<comment type="similarity">
    <text evidence="1">Belongs to the Nre family.</text>
</comment>
<dbReference type="GeneID" id="76424570"/>
<feature type="zinc finger region" description="C4-type" evidence="1">
    <location>
        <begin position="4"/>
        <end position="18"/>
    </location>
</feature>
<feature type="domain" description="Archaeal Nre N-terminal" evidence="2">
    <location>
        <begin position="12"/>
        <end position="264"/>
    </location>
</feature>
<keyword evidence="1" id="KW-0862">Zinc</keyword>
<name>A0A8A3S6C9_9EURY</name>
<dbReference type="PANTHER" id="PTHR38136">
    <property type="entry name" value="DNA REPAIR PROTEIN"/>
    <property type="match status" value="1"/>
</dbReference>
<dbReference type="InterPro" id="IPR033167">
    <property type="entry name" value="Nre"/>
</dbReference>
<evidence type="ECO:0000313" key="5">
    <source>
        <dbReference type="Proteomes" id="UP001042704"/>
    </source>
</evidence>
<dbReference type="Proteomes" id="UP001042704">
    <property type="component" value="Chromosome"/>
</dbReference>
<dbReference type="InterPro" id="IPR006978">
    <property type="entry name" value="Nre_N"/>
</dbReference>
<dbReference type="GO" id="GO:0006281">
    <property type="term" value="P:DNA repair"/>
    <property type="evidence" value="ECO:0007669"/>
    <property type="project" value="UniProtKB-UniRule"/>
</dbReference>
<dbReference type="InterPro" id="IPR006979">
    <property type="entry name" value="Nre_C"/>
</dbReference>